<evidence type="ECO:0000313" key="3">
    <source>
        <dbReference type="Proteomes" id="UP001431634"/>
    </source>
</evidence>
<evidence type="ECO:0000313" key="2">
    <source>
        <dbReference type="EMBL" id="MDI2090481.1"/>
    </source>
</evidence>
<keyword evidence="1" id="KW-0472">Membrane</keyword>
<reference evidence="2" key="1">
    <citation type="submission" date="2023-05" db="EMBL/GenBank/DDBJ databases">
        <title>Whole genome sequence of Commensalibacter sp.</title>
        <authorList>
            <person name="Charoenyingcharoen P."/>
            <person name="Yukphan P."/>
        </authorList>
    </citation>
    <scope>NUCLEOTIDE SEQUENCE</scope>
    <source>
        <strain evidence="2">TBRC 16381</strain>
    </source>
</reference>
<protein>
    <submittedName>
        <fullName evidence="2">NfeD family protein</fullName>
    </submittedName>
</protein>
<sequence length="152" mass="17257">MNIESLWWIWVVIGVAFLLIELCTTTFFASWMALAAIVPTILSFVYPNLSIELQILFWVVAVIICSGLWVWFSKRDTPHHSFDNEIVGQIGILATACDDQQNGVILLQKPIQGMSQWSCISNSYIPADTRVIVTEKINPTLLRVDFQKKQTI</sequence>
<dbReference type="Proteomes" id="UP001431634">
    <property type="component" value="Unassembled WGS sequence"/>
</dbReference>
<feature type="transmembrane region" description="Helical" evidence="1">
    <location>
        <begin position="55"/>
        <end position="72"/>
    </location>
</feature>
<dbReference type="RefSeq" id="WP_281447619.1">
    <property type="nucleotide sequence ID" value="NZ_JASBAO010000001.1"/>
</dbReference>
<comment type="caution">
    <text evidence="2">The sequence shown here is derived from an EMBL/GenBank/DDBJ whole genome shotgun (WGS) entry which is preliminary data.</text>
</comment>
<name>A0ABT6Q036_9PROT</name>
<keyword evidence="1" id="KW-1133">Transmembrane helix</keyword>
<keyword evidence="3" id="KW-1185">Reference proteome</keyword>
<organism evidence="2 3">
    <name type="scientific">Commensalibacter oyaizuii</name>
    <dbReference type="NCBI Taxonomy" id="3043873"/>
    <lineage>
        <taxon>Bacteria</taxon>
        <taxon>Pseudomonadati</taxon>
        <taxon>Pseudomonadota</taxon>
        <taxon>Alphaproteobacteria</taxon>
        <taxon>Acetobacterales</taxon>
        <taxon>Acetobacteraceae</taxon>
    </lineage>
</organism>
<gene>
    <name evidence="2" type="ORF">QJV27_03655</name>
</gene>
<feature type="transmembrane region" description="Helical" evidence="1">
    <location>
        <begin position="6"/>
        <end position="24"/>
    </location>
</feature>
<dbReference type="EMBL" id="JASBAO010000001">
    <property type="protein sequence ID" value="MDI2090481.1"/>
    <property type="molecule type" value="Genomic_DNA"/>
</dbReference>
<keyword evidence="1" id="KW-0812">Transmembrane</keyword>
<proteinExistence type="predicted"/>
<accession>A0ABT6Q036</accession>
<evidence type="ECO:0000256" key="1">
    <source>
        <dbReference type="SAM" id="Phobius"/>
    </source>
</evidence>